<evidence type="ECO:0000313" key="2">
    <source>
        <dbReference type="EMBL" id="KAH8387560.1"/>
    </source>
</evidence>
<name>A0AAD4KE01_9MUSC</name>
<feature type="compositionally biased region" description="Low complexity" evidence="1">
    <location>
        <begin position="104"/>
        <end position="126"/>
    </location>
</feature>
<feature type="region of interest" description="Disordered" evidence="1">
    <location>
        <begin position="74"/>
        <end position="164"/>
    </location>
</feature>
<dbReference type="AlphaFoldDB" id="A0AAD4KE01"/>
<keyword evidence="3" id="KW-1185">Reference proteome</keyword>
<comment type="caution">
    <text evidence="2">The sequence shown here is derived from an EMBL/GenBank/DDBJ whole genome shotgun (WGS) entry which is preliminary data.</text>
</comment>
<sequence>MRGQRAKPIYNIRKPGEGEANKPDWKQMIVLQKKKPLPSCKSDEDNGLEYDASMYPQRVGRLQRIVDIEFKFKDDRRRSGAYRSGWMVARPINAQPQAALEQRAAGNGNANGNANGNSNGNNNGNGNANGSGNGNGNGNGNSNESETASDPINMNDEAEFPTLG</sequence>
<evidence type="ECO:0000313" key="3">
    <source>
        <dbReference type="Proteomes" id="UP001200034"/>
    </source>
</evidence>
<dbReference type="Proteomes" id="UP001200034">
    <property type="component" value="Unassembled WGS sequence"/>
</dbReference>
<feature type="region of interest" description="Disordered" evidence="1">
    <location>
        <begin position="1"/>
        <end position="21"/>
    </location>
</feature>
<organism evidence="2 3">
    <name type="scientific">Drosophila rubida</name>
    <dbReference type="NCBI Taxonomy" id="30044"/>
    <lineage>
        <taxon>Eukaryota</taxon>
        <taxon>Metazoa</taxon>
        <taxon>Ecdysozoa</taxon>
        <taxon>Arthropoda</taxon>
        <taxon>Hexapoda</taxon>
        <taxon>Insecta</taxon>
        <taxon>Pterygota</taxon>
        <taxon>Neoptera</taxon>
        <taxon>Endopterygota</taxon>
        <taxon>Diptera</taxon>
        <taxon>Brachycera</taxon>
        <taxon>Muscomorpha</taxon>
        <taxon>Ephydroidea</taxon>
        <taxon>Drosophilidae</taxon>
        <taxon>Drosophila</taxon>
    </lineage>
</organism>
<evidence type="ECO:0000256" key="1">
    <source>
        <dbReference type="SAM" id="MobiDB-lite"/>
    </source>
</evidence>
<dbReference type="EMBL" id="JAJJHW010000095">
    <property type="protein sequence ID" value="KAH8387560.1"/>
    <property type="molecule type" value="Genomic_DNA"/>
</dbReference>
<feature type="compositionally biased region" description="Gly residues" evidence="1">
    <location>
        <begin position="127"/>
        <end position="139"/>
    </location>
</feature>
<protein>
    <submittedName>
        <fullName evidence="2">Uncharacterized protein</fullName>
    </submittedName>
</protein>
<gene>
    <name evidence="2" type="ORF">KR093_007828</name>
</gene>
<proteinExistence type="predicted"/>
<accession>A0AAD4KE01</accession>
<reference evidence="2" key="1">
    <citation type="journal article" date="2021" name="Mol. Ecol. Resour.">
        <title>Phylogenomic analyses of the genus Drosophila reveals genomic signals of climate adaptation.</title>
        <authorList>
            <person name="Li F."/>
            <person name="Rane R.V."/>
            <person name="Luria V."/>
            <person name="Xiong Z."/>
            <person name="Chen J."/>
            <person name="Li Z."/>
            <person name="Catullo R.A."/>
            <person name="Griffin P.C."/>
            <person name="Schiffer M."/>
            <person name="Pearce S."/>
            <person name="Lee S.F."/>
            <person name="McElroy K."/>
            <person name="Stocker A."/>
            <person name="Shirriffs J."/>
            <person name="Cockerell F."/>
            <person name="Coppin C."/>
            <person name="Sgro C.M."/>
            <person name="Karger A."/>
            <person name="Cain J.W."/>
            <person name="Weber J.A."/>
            <person name="Santpere G."/>
            <person name="Kirschner M.W."/>
            <person name="Hoffmann A.A."/>
            <person name="Oakeshott J.G."/>
            <person name="Zhang G."/>
        </authorList>
    </citation>
    <scope>NUCLEOTIDE SEQUENCE</scope>
    <source>
        <strain evidence="2">BGI-SZ-2011g</strain>
    </source>
</reference>